<dbReference type="RefSeq" id="WP_197447040.1">
    <property type="nucleotide sequence ID" value="NZ_CP036426.1"/>
</dbReference>
<organism evidence="10 11">
    <name type="scientific">Tautonia plasticadhaerens</name>
    <dbReference type="NCBI Taxonomy" id="2527974"/>
    <lineage>
        <taxon>Bacteria</taxon>
        <taxon>Pseudomonadati</taxon>
        <taxon>Planctomycetota</taxon>
        <taxon>Planctomycetia</taxon>
        <taxon>Isosphaerales</taxon>
        <taxon>Isosphaeraceae</taxon>
        <taxon>Tautonia</taxon>
    </lineage>
</organism>
<dbReference type="InterPro" id="IPR029044">
    <property type="entry name" value="Nucleotide-diphossugar_trans"/>
</dbReference>
<comment type="subcellular location">
    <subcellularLocation>
        <location evidence="1">Membrane</location>
        <topology evidence="1">Multi-pass membrane protein</topology>
    </subcellularLocation>
</comment>
<dbReference type="CDD" id="cd04187">
    <property type="entry name" value="DPM1_like_bac"/>
    <property type="match status" value="1"/>
</dbReference>
<dbReference type="AlphaFoldDB" id="A0A518H3R1"/>
<dbReference type="Proteomes" id="UP000317835">
    <property type="component" value="Chromosome"/>
</dbReference>
<gene>
    <name evidence="10" type="primary">csbB</name>
    <name evidence="10" type="ORF">ElP_33730</name>
</gene>
<sequence length="381" mass="42862">MRDVHDLPESSGPTPPSRGMISVVSPVFNEEDNVGDCHRAVREVFERDLPDYDYEHVFCDNCSTDRTVARLRDIAEADPRVRVIVNARNFGPFRSTFNGLMATRGDAVLVLLAADLQDPPELIPEFVRCWEAGHEVVYGIKARREEGAVLRLVRKVYYRMVSRFADITIPTDVSEFQLVDRVIIDALRRCDDHYPYIRGLIANCGFRVVGVPYTWRARRKGFSKNRLYHLIDQGLNGLISFTNVPMRLCMFVGLLASGFSLLAALATLIIHLARFREVAPPGIPTLIVAVFFFSGLQLFFFGVLGEYIASIHFQVRKRPLVIERERINFGHGQHGPIEARRPTTEVRRSDAEPQVGAPHSGSGRRETSAVGRRSSGAADRV</sequence>
<dbReference type="EC" id="2.4.-.-" evidence="10"/>
<dbReference type="InterPro" id="IPR001173">
    <property type="entry name" value="Glyco_trans_2-like"/>
</dbReference>
<evidence type="ECO:0000256" key="1">
    <source>
        <dbReference type="ARBA" id="ARBA00004141"/>
    </source>
</evidence>
<evidence type="ECO:0000259" key="9">
    <source>
        <dbReference type="Pfam" id="PF00535"/>
    </source>
</evidence>
<proteinExistence type="predicted"/>
<dbReference type="GO" id="GO:0016757">
    <property type="term" value="F:glycosyltransferase activity"/>
    <property type="evidence" value="ECO:0007669"/>
    <property type="project" value="UniProtKB-KW"/>
</dbReference>
<evidence type="ECO:0000256" key="8">
    <source>
        <dbReference type="SAM" id="Phobius"/>
    </source>
</evidence>
<feature type="region of interest" description="Disordered" evidence="7">
    <location>
        <begin position="332"/>
        <end position="381"/>
    </location>
</feature>
<feature type="transmembrane region" description="Helical" evidence="8">
    <location>
        <begin position="285"/>
        <end position="309"/>
    </location>
</feature>
<feature type="region of interest" description="Disordered" evidence="7">
    <location>
        <begin position="1"/>
        <end position="20"/>
    </location>
</feature>
<reference evidence="10 11" key="1">
    <citation type="submission" date="2019-02" db="EMBL/GenBank/DDBJ databases">
        <title>Deep-cultivation of Planctomycetes and their phenomic and genomic characterization uncovers novel biology.</title>
        <authorList>
            <person name="Wiegand S."/>
            <person name="Jogler M."/>
            <person name="Boedeker C."/>
            <person name="Pinto D."/>
            <person name="Vollmers J."/>
            <person name="Rivas-Marin E."/>
            <person name="Kohn T."/>
            <person name="Peeters S.H."/>
            <person name="Heuer A."/>
            <person name="Rast P."/>
            <person name="Oberbeckmann S."/>
            <person name="Bunk B."/>
            <person name="Jeske O."/>
            <person name="Meyerdierks A."/>
            <person name="Storesund J.E."/>
            <person name="Kallscheuer N."/>
            <person name="Luecker S."/>
            <person name="Lage O.M."/>
            <person name="Pohl T."/>
            <person name="Merkel B.J."/>
            <person name="Hornburger P."/>
            <person name="Mueller R.-W."/>
            <person name="Bruemmer F."/>
            <person name="Labrenz M."/>
            <person name="Spormann A.M."/>
            <person name="Op den Camp H."/>
            <person name="Overmann J."/>
            <person name="Amann R."/>
            <person name="Jetten M.S.M."/>
            <person name="Mascher T."/>
            <person name="Medema M.H."/>
            <person name="Devos D.P."/>
            <person name="Kaster A.-K."/>
            <person name="Ovreas L."/>
            <person name="Rohde M."/>
            <person name="Galperin M.Y."/>
            <person name="Jogler C."/>
        </authorList>
    </citation>
    <scope>NUCLEOTIDE SEQUENCE [LARGE SCALE GENOMIC DNA]</scope>
    <source>
        <strain evidence="10 11">ElP</strain>
    </source>
</reference>
<dbReference type="KEGG" id="tpla:ElP_33730"/>
<evidence type="ECO:0000256" key="5">
    <source>
        <dbReference type="ARBA" id="ARBA00022989"/>
    </source>
</evidence>
<dbReference type="PANTHER" id="PTHR48090">
    <property type="entry name" value="UNDECAPRENYL-PHOSPHATE 4-DEOXY-4-FORMAMIDO-L-ARABINOSE TRANSFERASE-RELATED"/>
    <property type="match status" value="1"/>
</dbReference>
<name>A0A518H3R1_9BACT</name>
<evidence type="ECO:0000256" key="7">
    <source>
        <dbReference type="SAM" id="MobiDB-lite"/>
    </source>
</evidence>
<dbReference type="GO" id="GO:0005886">
    <property type="term" value="C:plasma membrane"/>
    <property type="evidence" value="ECO:0007669"/>
    <property type="project" value="TreeGrafter"/>
</dbReference>
<evidence type="ECO:0000313" key="10">
    <source>
        <dbReference type="EMBL" id="QDV35470.1"/>
    </source>
</evidence>
<keyword evidence="11" id="KW-1185">Reference proteome</keyword>
<dbReference type="PANTHER" id="PTHR48090:SF1">
    <property type="entry name" value="PROPHAGE BACTOPRENOL GLUCOSYL TRANSFERASE HOMOLOG"/>
    <property type="match status" value="1"/>
</dbReference>
<protein>
    <submittedName>
        <fullName evidence="10">Glycosyltransferase CsbB</fullName>
        <ecNumber evidence="10">2.4.-.-</ecNumber>
    </submittedName>
</protein>
<dbReference type="EMBL" id="CP036426">
    <property type="protein sequence ID" value="QDV35470.1"/>
    <property type="molecule type" value="Genomic_DNA"/>
</dbReference>
<evidence type="ECO:0000256" key="2">
    <source>
        <dbReference type="ARBA" id="ARBA00022676"/>
    </source>
</evidence>
<keyword evidence="2 10" id="KW-0328">Glycosyltransferase</keyword>
<dbReference type="Gene3D" id="3.90.550.10">
    <property type="entry name" value="Spore Coat Polysaccharide Biosynthesis Protein SpsA, Chain A"/>
    <property type="match status" value="1"/>
</dbReference>
<keyword evidence="5 8" id="KW-1133">Transmembrane helix</keyword>
<evidence type="ECO:0000313" key="11">
    <source>
        <dbReference type="Proteomes" id="UP000317835"/>
    </source>
</evidence>
<dbReference type="SUPFAM" id="SSF53448">
    <property type="entry name" value="Nucleotide-diphospho-sugar transferases"/>
    <property type="match status" value="1"/>
</dbReference>
<dbReference type="InterPro" id="IPR050256">
    <property type="entry name" value="Glycosyltransferase_2"/>
</dbReference>
<evidence type="ECO:0000256" key="6">
    <source>
        <dbReference type="ARBA" id="ARBA00023136"/>
    </source>
</evidence>
<feature type="transmembrane region" description="Helical" evidence="8">
    <location>
        <begin position="248"/>
        <end position="273"/>
    </location>
</feature>
<evidence type="ECO:0000256" key="4">
    <source>
        <dbReference type="ARBA" id="ARBA00022692"/>
    </source>
</evidence>
<dbReference type="Pfam" id="PF00535">
    <property type="entry name" value="Glycos_transf_2"/>
    <property type="match status" value="1"/>
</dbReference>
<feature type="compositionally biased region" description="Basic and acidic residues" evidence="7">
    <location>
        <begin position="337"/>
        <end position="351"/>
    </location>
</feature>
<feature type="domain" description="Glycosyltransferase 2-like" evidence="9">
    <location>
        <begin position="22"/>
        <end position="185"/>
    </location>
</feature>
<keyword evidence="4 8" id="KW-0812">Transmembrane</keyword>
<keyword evidence="3 10" id="KW-0808">Transferase</keyword>
<accession>A0A518H3R1</accession>
<evidence type="ECO:0000256" key="3">
    <source>
        <dbReference type="ARBA" id="ARBA00022679"/>
    </source>
</evidence>
<keyword evidence="6 8" id="KW-0472">Membrane</keyword>